<dbReference type="InterPro" id="IPR003719">
    <property type="entry name" value="Phenazine_PhzF-like"/>
</dbReference>
<evidence type="ECO:0000256" key="3">
    <source>
        <dbReference type="PIRSR" id="PIRSR016184-1"/>
    </source>
</evidence>
<dbReference type="PIRSF" id="PIRSF016184">
    <property type="entry name" value="PhzC_PhzF"/>
    <property type="match status" value="1"/>
</dbReference>
<name>A0A418PZJ0_9SPHN</name>
<keyword evidence="5" id="KW-1185">Reference proteome</keyword>
<keyword evidence="2" id="KW-0413">Isomerase</keyword>
<reference evidence="4 5" key="1">
    <citation type="submission" date="2018-09" db="EMBL/GenBank/DDBJ databases">
        <title>Sphingomonas sp. DAC4.</title>
        <authorList>
            <person name="Seo T."/>
        </authorList>
    </citation>
    <scope>NUCLEOTIDE SEQUENCE [LARGE SCALE GENOMIC DNA]</scope>
    <source>
        <strain evidence="4 5">DAC4</strain>
    </source>
</reference>
<accession>A0A418PZJ0</accession>
<dbReference type="Proteomes" id="UP000285023">
    <property type="component" value="Unassembled WGS sequence"/>
</dbReference>
<comment type="similarity">
    <text evidence="1">Belongs to the PhzF family.</text>
</comment>
<evidence type="ECO:0000256" key="1">
    <source>
        <dbReference type="ARBA" id="ARBA00008270"/>
    </source>
</evidence>
<gene>
    <name evidence="4" type="ORF">D3M59_07415</name>
</gene>
<dbReference type="OrthoDB" id="9788221at2"/>
<dbReference type="Gene3D" id="3.10.310.10">
    <property type="entry name" value="Diaminopimelate Epimerase, Chain A, domain 1"/>
    <property type="match status" value="2"/>
</dbReference>
<evidence type="ECO:0000313" key="4">
    <source>
        <dbReference type="EMBL" id="RIX29138.1"/>
    </source>
</evidence>
<feature type="active site" evidence="3">
    <location>
        <position position="47"/>
    </location>
</feature>
<dbReference type="NCBIfam" id="TIGR00654">
    <property type="entry name" value="PhzF_family"/>
    <property type="match status" value="1"/>
</dbReference>
<organism evidence="4 5">
    <name type="scientific">Sphingomonas edaphi</name>
    <dbReference type="NCBI Taxonomy" id="2315689"/>
    <lineage>
        <taxon>Bacteria</taxon>
        <taxon>Pseudomonadati</taxon>
        <taxon>Pseudomonadota</taxon>
        <taxon>Alphaproteobacteria</taxon>
        <taxon>Sphingomonadales</taxon>
        <taxon>Sphingomonadaceae</taxon>
        <taxon>Sphingomonas</taxon>
    </lineage>
</organism>
<dbReference type="GO" id="GO:0005737">
    <property type="term" value="C:cytoplasm"/>
    <property type="evidence" value="ECO:0007669"/>
    <property type="project" value="TreeGrafter"/>
</dbReference>
<dbReference type="GO" id="GO:0016853">
    <property type="term" value="F:isomerase activity"/>
    <property type="evidence" value="ECO:0007669"/>
    <property type="project" value="UniProtKB-KW"/>
</dbReference>
<dbReference type="PANTHER" id="PTHR13774">
    <property type="entry name" value="PHENAZINE BIOSYNTHESIS PROTEIN"/>
    <property type="match status" value="1"/>
</dbReference>
<comment type="caution">
    <text evidence="4">The sequence shown here is derived from an EMBL/GenBank/DDBJ whole genome shotgun (WGS) entry which is preliminary data.</text>
</comment>
<evidence type="ECO:0000313" key="5">
    <source>
        <dbReference type="Proteomes" id="UP000285023"/>
    </source>
</evidence>
<dbReference type="AlphaFoldDB" id="A0A418PZJ0"/>
<proteinExistence type="inferred from homology"/>
<dbReference type="PANTHER" id="PTHR13774:SF17">
    <property type="entry name" value="PHENAZINE BIOSYNTHESIS-LIKE DOMAIN-CONTAINING PROTEIN"/>
    <property type="match status" value="1"/>
</dbReference>
<sequence length="263" mass="28266">MTPMPFFQVDAFADRPFSGNPAAVMPLDRWLPDGTMQSIAAENNLSETAFTVPSEDEHADYELRWFTPAVEVPLCGHATLAAAHVLLKGGRIRFATKSGILTVSRDDDDASLLKLDLPAASLREVSEPGVCEALGLPDRPLWLADGCNDSIIVPVEDERAVLAVAPDFAALGKIHRMAIVTAPGDDQDIASRVFVSYAGIDEDPATGSAHAALVPYWAERLGRKRFTALQASARTGLLDCELKGERVVLGGHAVTVIEGYFQL</sequence>
<evidence type="ECO:0000256" key="2">
    <source>
        <dbReference type="ARBA" id="ARBA00023235"/>
    </source>
</evidence>
<dbReference type="SUPFAM" id="SSF54506">
    <property type="entry name" value="Diaminopimelate epimerase-like"/>
    <property type="match status" value="1"/>
</dbReference>
<dbReference type="RefSeq" id="WP_119533025.1">
    <property type="nucleotide sequence ID" value="NZ_QXTF01000002.1"/>
</dbReference>
<protein>
    <submittedName>
        <fullName evidence="4">PhzF family phenazine biosynthesis protein</fullName>
    </submittedName>
</protein>
<dbReference type="EMBL" id="QXTF01000002">
    <property type="protein sequence ID" value="RIX29138.1"/>
    <property type="molecule type" value="Genomic_DNA"/>
</dbReference>
<dbReference type="Pfam" id="PF02567">
    <property type="entry name" value="PhzC-PhzF"/>
    <property type="match status" value="1"/>
</dbReference>